<sequence>MMMIPEAPRLVIPEVPVMEQHQQHHSTDSPATPYATRPRFFVYPETDINEGINACKRSILGLG</sequence>
<dbReference type="AlphaFoldDB" id="A0A392QT66"/>
<name>A0A392QT66_9FABA</name>
<comment type="caution">
    <text evidence="1">The sequence shown here is derived from an EMBL/GenBank/DDBJ whole genome shotgun (WGS) entry which is preliminary data.</text>
</comment>
<organism evidence="1 2">
    <name type="scientific">Trifolium medium</name>
    <dbReference type="NCBI Taxonomy" id="97028"/>
    <lineage>
        <taxon>Eukaryota</taxon>
        <taxon>Viridiplantae</taxon>
        <taxon>Streptophyta</taxon>
        <taxon>Embryophyta</taxon>
        <taxon>Tracheophyta</taxon>
        <taxon>Spermatophyta</taxon>
        <taxon>Magnoliopsida</taxon>
        <taxon>eudicotyledons</taxon>
        <taxon>Gunneridae</taxon>
        <taxon>Pentapetalae</taxon>
        <taxon>rosids</taxon>
        <taxon>fabids</taxon>
        <taxon>Fabales</taxon>
        <taxon>Fabaceae</taxon>
        <taxon>Papilionoideae</taxon>
        <taxon>50 kb inversion clade</taxon>
        <taxon>NPAAA clade</taxon>
        <taxon>Hologalegina</taxon>
        <taxon>IRL clade</taxon>
        <taxon>Trifolieae</taxon>
        <taxon>Trifolium</taxon>
    </lineage>
</organism>
<proteinExistence type="predicted"/>
<accession>A0A392QT66</accession>
<reference evidence="1 2" key="1">
    <citation type="journal article" date="2018" name="Front. Plant Sci.">
        <title>Red Clover (Trifolium pratense) and Zigzag Clover (T. medium) - A Picture of Genomic Similarities and Differences.</title>
        <authorList>
            <person name="Dluhosova J."/>
            <person name="Istvanek J."/>
            <person name="Nedelnik J."/>
            <person name="Repkova J."/>
        </authorList>
    </citation>
    <scope>NUCLEOTIDE SEQUENCE [LARGE SCALE GENOMIC DNA]</scope>
    <source>
        <strain evidence="2">cv. 10/8</strain>
        <tissue evidence="1">Leaf</tissue>
    </source>
</reference>
<protein>
    <submittedName>
        <fullName evidence="1">Uncharacterized protein</fullName>
    </submittedName>
</protein>
<evidence type="ECO:0000313" key="2">
    <source>
        <dbReference type="Proteomes" id="UP000265520"/>
    </source>
</evidence>
<dbReference type="Proteomes" id="UP000265520">
    <property type="component" value="Unassembled WGS sequence"/>
</dbReference>
<dbReference type="EMBL" id="LXQA010160203">
    <property type="protein sequence ID" value="MCI27571.1"/>
    <property type="molecule type" value="Genomic_DNA"/>
</dbReference>
<evidence type="ECO:0000313" key="1">
    <source>
        <dbReference type="EMBL" id="MCI27571.1"/>
    </source>
</evidence>
<keyword evidence="2" id="KW-1185">Reference proteome</keyword>